<proteinExistence type="predicted"/>
<feature type="transmembrane region" description="Helical" evidence="1">
    <location>
        <begin position="7"/>
        <end position="31"/>
    </location>
</feature>
<comment type="caution">
    <text evidence="2">The sequence shown here is derived from an EMBL/GenBank/DDBJ whole genome shotgun (WGS) entry which is preliminary data.</text>
</comment>
<accession>A0A4Z0RZ34</accession>
<evidence type="ECO:0008006" key="4">
    <source>
        <dbReference type="Google" id="ProtNLM"/>
    </source>
</evidence>
<evidence type="ECO:0000256" key="1">
    <source>
        <dbReference type="SAM" id="Phobius"/>
    </source>
</evidence>
<reference evidence="2 3" key="1">
    <citation type="submission" date="2018-03" db="EMBL/GenBank/DDBJ databases">
        <title>Genome sequencing of Weissella confusa isolates.</title>
        <authorList>
            <person name="Kajala I."/>
            <person name="Baruah R."/>
            <person name="Bergsveinson J."/>
            <person name="Juvonen R."/>
            <person name="Ziola B."/>
        </authorList>
    </citation>
    <scope>NUCLEOTIDE SEQUENCE [LARGE SCALE GENOMIC DNA]</scope>
    <source>
        <strain evidence="2 3">VTT E-062653</strain>
    </source>
</reference>
<keyword evidence="1" id="KW-1133">Transmembrane helix</keyword>
<sequence>MLSIQTILTYGVIILAVVLVISGIVGIINYIRKNAGHVTFGGVVKSFFKGIGWPFIWMIEFVGLAITFL</sequence>
<protein>
    <recommendedName>
        <fullName evidence="4">Immunity protein</fullName>
    </recommendedName>
</protein>
<dbReference type="EMBL" id="PVSN01000033">
    <property type="protein sequence ID" value="TGE73002.1"/>
    <property type="molecule type" value="Genomic_DNA"/>
</dbReference>
<keyword evidence="1" id="KW-0472">Membrane</keyword>
<feature type="transmembrane region" description="Helical" evidence="1">
    <location>
        <begin position="51"/>
        <end position="68"/>
    </location>
</feature>
<dbReference type="AlphaFoldDB" id="A0A4Z0RZ34"/>
<gene>
    <name evidence="2" type="ORF">C6P11_05170</name>
</gene>
<dbReference type="RefSeq" id="WP_135519184.1">
    <property type="nucleotide sequence ID" value="NZ_PVSN01000033.1"/>
</dbReference>
<organism evidence="2 3">
    <name type="scientific">Weissella confusa</name>
    <name type="common">Lactobacillus confusus</name>
    <dbReference type="NCBI Taxonomy" id="1583"/>
    <lineage>
        <taxon>Bacteria</taxon>
        <taxon>Bacillati</taxon>
        <taxon>Bacillota</taxon>
        <taxon>Bacilli</taxon>
        <taxon>Lactobacillales</taxon>
        <taxon>Lactobacillaceae</taxon>
        <taxon>Weissella</taxon>
    </lineage>
</organism>
<keyword evidence="1" id="KW-0812">Transmembrane</keyword>
<evidence type="ECO:0000313" key="3">
    <source>
        <dbReference type="Proteomes" id="UP000297646"/>
    </source>
</evidence>
<name>A0A4Z0RZ34_WEICO</name>
<dbReference type="Proteomes" id="UP000297646">
    <property type="component" value="Unassembled WGS sequence"/>
</dbReference>
<evidence type="ECO:0000313" key="2">
    <source>
        <dbReference type="EMBL" id="TGE73002.1"/>
    </source>
</evidence>
<dbReference type="OrthoDB" id="9758375at2"/>